<dbReference type="EMBL" id="JBGMDY010000008">
    <property type="protein sequence ID" value="KAL2326271.1"/>
    <property type="molecule type" value="Genomic_DNA"/>
</dbReference>
<dbReference type="AlphaFoldDB" id="A0ABD1LS30"/>
<dbReference type="Proteomes" id="UP001603857">
    <property type="component" value="Unassembled WGS sequence"/>
</dbReference>
<evidence type="ECO:0000313" key="2">
    <source>
        <dbReference type="EMBL" id="KAL2326271.1"/>
    </source>
</evidence>
<protein>
    <submittedName>
        <fullName evidence="2">Uncharacterized protein</fullName>
    </submittedName>
</protein>
<comment type="caution">
    <text evidence="2">The sequence shown here is derived from an EMBL/GenBank/DDBJ whole genome shotgun (WGS) entry which is preliminary data.</text>
</comment>
<reference evidence="2 3" key="1">
    <citation type="submission" date="2024-08" db="EMBL/GenBank/DDBJ databases">
        <title>Insights into the chromosomal genome structure of Flemingia macrophylla.</title>
        <authorList>
            <person name="Ding Y."/>
            <person name="Zhao Y."/>
            <person name="Bi W."/>
            <person name="Wu M."/>
            <person name="Zhao G."/>
            <person name="Gong Y."/>
            <person name="Li W."/>
            <person name="Zhang P."/>
        </authorList>
    </citation>
    <scope>NUCLEOTIDE SEQUENCE [LARGE SCALE GENOMIC DNA]</scope>
    <source>
        <strain evidence="2">DYQJB</strain>
        <tissue evidence="2">Leaf</tissue>
    </source>
</reference>
<keyword evidence="3" id="KW-1185">Reference proteome</keyword>
<name>A0ABD1LS30_9FABA</name>
<gene>
    <name evidence="2" type="ORF">Fmac_025329</name>
</gene>
<feature type="compositionally biased region" description="Acidic residues" evidence="1">
    <location>
        <begin position="136"/>
        <end position="145"/>
    </location>
</feature>
<feature type="region of interest" description="Disordered" evidence="1">
    <location>
        <begin position="123"/>
        <end position="145"/>
    </location>
</feature>
<accession>A0ABD1LS30</accession>
<evidence type="ECO:0000256" key="1">
    <source>
        <dbReference type="SAM" id="MobiDB-lite"/>
    </source>
</evidence>
<sequence>MPELNKIKKQVDNAEVTKAKAIFELESAKEILQNLITKLANVSQCKQSTMTAAEVERHRSRRFEKTLTEATKRLHEIAEKKNSLKKLMFCLRKYLKQVQKEQGEVKEKKHAAEAIAANLTVELQNSREESRPEPFTTEDLEVDIF</sequence>
<proteinExistence type="predicted"/>
<evidence type="ECO:0000313" key="3">
    <source>
        <dbReference type="Proteomes" id="UP001603857"/>
    </source>
</evidence>
<organism evidence="2 3">
    <name type="scientific">Flemingia macrophylla</name>
    <dbReference type="NCBI Taxonomy" id="520843"/>
    <lineage>
        <taxon>Eukaryota</taxon>
        <taxon>Viridiplantae</taxon>
        <taxon>Streptophyta</taxon>
        <taxon>Embryophyta</taxon>
        <taxon>Tracheophyta</taxon>
        <taxon>Spermatophyta</taxon>
        <taxon>Magnoliopsida</taxon>
        <taxon>eudicotyledons</taxon>
        <taxon>Gunneridae</taxon>
        <taxon>Pentapetalae</taxon>
        <taxon>rosids</taxon>
        <taxon>fabids</taxon>
        <taxon>Fabales</taxon>
        <taxon>Fabaceae</taxon>
        <taxon>Papilionoideae</taxon>
        <taxon>50 kb inversion clade</taxon>
        <taxon>NPAAA clade</taxon>
        <taxon>indigoferoid/millettioid clade</taxon>
        <taxon>Phaseoleae</taxon>
        <taxon>Flemingia</taxon>
    </lineage>
</organism>